<dbReference type="InterPro" id="IPR047502">
    <property type="entry name" value="DD_TPGS1"/>
</dbReference>
<comment type="caution">
    <text evidence="3">The sequence shown here is derived from an EMBL/GenBank/DDBJ whole genome shotgun (WGS) entry which is preliminary data.</text>
</comment>
<name>A0ABR0Y6K1_HUSHU</name>
<feature type="region of interest" description="Disordered" evidence="1">
    <location>
        <begin position="1"/>
        <end position="23"/>
    </location>
</feature>
<dbReference type="Proteomes" id="UP001369086">
    <property type="component" value="Unassembled WGS sequence"/>
</dbReference>
<protein>
    <submittedName>
        <fullName evidence="3">Tubulin polyglutamylase complex subunit 1</fullName>
    </submittedName>
</protein>
<evidence type="ECO:0000313" key="3">
    <source>
        <dbReference type="EMBL" id="KAK6468296.1"/>
    </source>
</evidence>
<dbReference type="CDD" id="cd22960">
    <property type="entry name" value="DD_TPGS1"/>
    <property type="match status" value="1"/>
</dbReference>
<reference evidence="3 4" key="1">
    <citation type="submission" date="2021-05" db="EMBL/GenBank/DDBJ databases">
        <authorList>
            <person name="Zahm M."/>
            <person name="Klopp C."/>
            <person name="Cabau C."/>
            <person name="Kuhl H."/>
            <person name="Suciu R."/>
            <person name="Ciorpac M."/>
            <person name="Holostenco D."/>
            <person name="Gessner J."/>
            <person name="Wuertz S."/>
            <person name="Hohne C."/>
            <person name="Stock M."/>
            <person name="Gislard M."/>
            <person name="Lluch J."/>
            <person name="Milhes M."/>
            <person name="Lampietro C."/>
            <person name="Lopez Roques C."/>
            <person name="Donnadieu C."/>
            <person name="Du K."/>
            <person name="Schartl M."/>
            <person name="Guiguen Y."/>
        </authorList>
    </citation>
    <scope>NUCLEOTIDE SEQUENCE [LARGE SCALE GENOMIC DNA]</scope>
    <source>
        <strain evidence="3">Hh-F2</strain>
        <tissue evidence="3">Blood</tissue>
    </source>
</reference>
<accession>A0ABR0Y6K1</accession>
<evidence type="ECO:0000259" key="2">
    <source>
        <dbReference type="Pfam" id="PF24480"/>
    </source>
</evidence>
<feature type="non-terminal residue" evidence="3">
    <location>
        <position position="287"/>
    </location>
</feature>
<proteinExistence type="predicted"/>
<dbReference type="InterPro" id="IPR039235">
    <property type="entry name" value="TPGS1"/>
</dbReference>
<gene>
    <name evidence="3" type="ORF">HHUSO_G34100</name>
</gene>
<evidence type="ECO:0000313" key="4">
    <source>
        <dbReference type="Proteomes" id="UP001369086"/>
    </source>
</evidence>
<keyword evidence="4" id="KW-1185">Reference proteome</keyword>
<feature type="region of interest" description="Disordered" evidence="1">
    <location>
        <begin position="67"/>
        <end position="96"/>
    </location>
</feature>
<feature type="domain" description="Tubulin polyglutamylase complex subunit 1-like C-terminal" evidence="2">
    <location>
        <begin position="92"/>
        <end position="140"/>
    </location>
</feature>
<dbReference type="PANTHER" id="PTHR31932:SF2">
    <property type="entry name" value="TUBULIN POLYGLUTAMYLASE COMPLEX SUBUNIT 1"/>
    <property type="match status" value="1"/>
</dbReference>
<feature type="compositionally biased region" description="Polar residues" evidence="1">
    <location>
        <begin position="84"/>
        <end position="93"/>
    </location>
</feature>
<dbReference type="PANTHER" id="PTHR31932">
    <property type="entry name" value="TUBULIN POLYGLUTAMYLASE COMPLEX SUBUNIT 1"/>
    <property type="match status" value="1"/>
</dbReference>
<evidence type="ECO:0000256" key="1">
    <source>
        <dbReference type="SAM" id="MobiDB-lite"/>
    </source>
</evidence>
<sequence>MANALQSGVVPVTDSRSSKPDTDTEFLTQVGAGAVLRGALLKLLEVRSKDPIGFLADHFGNLAQSLENGDSGSAVEGDKKKQHQQQALQSSEEQNQHTRALWHLTQAHHSQRSAFNNNVAVAFSLLSRGGQEEEAGAEGQGVHGAAAARLQGRGCGRACLRPPDQEAPLPGPRSRALRPLPPRRAHLLRVRGLRAEIPLAVRDRVPVRQDPVPGGAGLAAGRPGDDGLLRPGQVPGGERQADPWQASPGHGPSADPGQRHAQHAHGPGGVHRGGLGSVHQQGEAGLL</sequence>
<dbReference type="Pfam" id="PF24480">
    <property type="entry name" value="TPGS1_C"/>
    <property type="match status" value="1"/>
</dbReference>
<feature type="region of interest" description="Disordered" evidence="1">
    <location>
        <begin position="207"/>
        <end position="287"/>
    </location>
</feature>
<dbReference type="InterPro" id="IPR057632">
    <property type="entry name" value="TPGS1_C"/>
</dbReference>
<dbReference type="EMBL" id="JAHFZB010000045">
    <property type="protein sequence ID" value="KAK6468296.1"/>
    <property type="molecule type" value="Genomic_DNA"/>
</dbReference>
<organism evidence="3 4">
    <name type="scientific">Huso huso</name>
    <name type="common">Beluga</name>
    <name type="synonym">Acipenser huso</name>
    <dbReference type="NCBI Taxonomy" id="61971"/>
    <lineage>
        <taxon>Eukaryota</taxon>
        <taxon>Metazoa</taxon>
        <taxon>Chordata</taxon>
        <taxon>Craniata</taxon>
        <taxon>Vertebrata</taxon>
        <taxon>Euteleostomi</taxon>
        <taxon>Actinopterygii</taxon>
        <taxon>Chondrostei</taxon>
        <taxon>Acipenseriformes</taxon>
        <taxon>Acipenseridae</taxon>
        <taxon>Huso</taxon>
    </lineage>
</organism>
<feature type="compositionally biased region" description="Gly residues" evidence="1">
    <location>
        <begin position="266"/>
        <end position="276"/>
    </location>
</feature>